<protein>
    <submittedName>
        <fullName evidence="1">Uncharacterized protein</fullName>
    </submittedName>
</protein>
<name>A0A1W2EVN0_9FIRM</name>
<organism evidence="1 2">
    <name type="scientific">Sporomusa malonica</name>
    <dbReference type="NCBI Taxonomy" id="112901"/>
    <lineage>
        <taxon>Bacteria</taxon>
        <taxon>Bacillati</taxon>
        <taxon>Bacillota</taxon>
        <taxon>Negativicutes</taxon>
        <taxon>Selenomonadales</taxon>
        <taxon>Sporomusaceae</taxon>
        <taxon>Sporomusa</taxon>
    </lineage>
</organism>
<evidence type="ECO:0000313" key="1">
    <source>
        <dbReference type="EMBL" id="SMD13763.1"/>
    </source>
</evidence>
<accession>A0A1W2EVN0</accession>
<dbReference type="EMBL" id="FWXI01000032">
    <property type="protein sequence ID" value="SMD13763.1"/>
    <property type="molecule type" value="Genomic_DNA"/>
</dbReference>
<reference evidence="1 2" key="1">
    <citation type="submission" date="2017-04" db="EMBL/GenBank/DDBJ databases">
        <authorList>
            <person name="Afonso C.L."/>
            <person name="Miller P.J."/>
            <person name="Scott M.A."/>
            <person name="Spackman E."/>
            <person name="Goraichik I."/>
            <person name="Dimitrov K.M."/>
            <person name="Suarez D.L."/>
            <person name="Swayne D.E."/>
        </authorList>
    </citation>
    <scope>NUCLEOTIDE SEQUENCE [LARGE SCALE GENOMIC DNA]</scope>
    <source>
        <strain evidence="1 2">DSM 5090</strain>
    </source>
</reference>
<evidence type="ECO:0000313" key="2">
    <source>
        <dbReference type="Proteomes" id="UP000192738"/>
    </source>
</evidence>
<keyword evidence="2" id="KW-1185">Reference proteome</keyword>
<dbReference type="AlphaFoldDB" id="A0A1W2EVN0"/>
<sequence>MNMVSKPLHKICVDKSDYIAEQSGRKYTADLTKDVFRKEYEQKLKKDAQ</sequence>
<proteinExistence type="predicted"/>
<dbReference type="Proteomes" id="UP000192738">
    <property type="component" value="Unassembled WGS sequence"/>
</dbReference>
<gene>
    <name evidence="1" type="ORF">SAMN04488500_13213</name>
</gene>
<dbReference type="RefSeq" id="WP_176215658.1">
    <property type="nucleotide sequence ID" value="NZ_CP155572.1"/>
</dbReference>